<organism evidence="3 4">
    <name type="scientific">Nocardioides aquaticus</name>
    <dbReference type="NCBI Taxonomy" id="160826"/>
    <lineage>
        <taxon>Bacteria</taxon>
        <taxon>Bacillati</taxon>
        <taxon>Actinomycetota</taxon>
        <taxon>Actinomycetes</taxon>
        <taxon>Propionibacteriales</taxon>
        <taxon>Nocardioidaceae</taxon>
        <taxon>Nocardioides</taxon>
    </lineage>
</organism>
<sequence length="81" mass="8669">MSPGGAPALELDCRGLRCPLPVVELARALPRVAVGEVLAVVATDPAARHDVPAWCRMRDQEYVGEDVAADGCPRFAVRRTT</sequence>
<dbReference type="Proteomes" id="UP000679307">
    <property type="component" value="Chromosome"/>
</dbReference>
<evidence type="ECO:0000256" key="1">
    <source>
        <dbReference type="ARBA" id="ARBA00008984"/>
    </source>
</evidence>
<dbReference type="InterPro" id="IPR001455">
    <property type="entry name" value="TusA-like"/>
</dbReference>
<dbReference type="RefSeq" id="WP_246535896.1">
    <property type="nucleotide sequence ID" value="NZ_BAAAHS010000024.1"/>
</dbReference>
<evidence type="ECO:0000259" key="2">
    <source>
        <dbReference type="PROSITE" id="PS01148"/>
    </source>
</evidence>
<accession>A0ABX8EGA5</accession>
<dbReference type="CDD" id="cd00291">
    <property type="entry name" value="SirA_YedF_YeeD"/>
    <property type="match status" value="1"/>
</dbReference>
<dbReference type="PROSITE" id="PS01148">
    <property type="entry name" value="UPF0033"/>
    <property type="match status" value="1"/>
</dbReference>
<comment type="similarity">
    <text evidence="1">Belongs to the sulfur carrier protein TusA family.</text>
</comment>
<evidence type="ECO:0000313" key="4">
    <source>
        <dbReference type="Proteomes" id="UP000679307"/>
    </source>
</evidence>
<feature type="domain" description="UPF0033" evidence="2">
    <location>
        <begin position="11"/>
        <end position="35"/>
    </location>
</feature>
<proteinExistence type="inferred from homology"/>
<reference evidence="3 4" key="1">
    <citation type="submission" date="2021-05" db="EMBL/GenBank/DDBJ databases">
        <title>Complete genome of Nocardioides aquaticus KCTC 9944T isolated from meromictic and hypersaline Ekho Lake, Antarctica.</title>
        <authorList>
            <person name="Hwang K."/>
            <person name="Kim K.M."/>
            <person name="Choe H."/>
        </authorList>
    </citation>
    <scope>NUCLEOTIDE SEQUENCE [LARGE SCALE GENOMIC DNA]</scope>
    <source>
        <strain evidence="3 4">KCTC 9944</strain>
    </source>
</reference>
<dbReference type="PANTHER" id="PTHR33279">
    <property type="entry name" value="SULFUR CARRIER PROTEIN YEDF-RELATED"/>
    <property type="match status" value="1"/>
</dbReference>
<keyword evidence="4" id="KW-1185">Reference proteome</keyword>
<dbReference type="EMBL" id="CP075371">
    <property type="protein sequence ID" value="QVT79117.1"/>
    <property type="molecule type" value="Genomic_DNA"/>
</dbReference>
<dbReference type="Pfam" id="PF01206">
    <property type="entry name" value="TusA"/>
    <property type="match status" value="1"/>
</dbReference>
<evidence type="ECO:0000313" key="3">
    <source>
        <dbReference type="EMBL" id="QVT79117.1"/>
    </source>
</evidence>
<name>A0ABX8EGA5_9ACTN</name>
<gene>
    <name evidence="3" type="primary">tusA</name>
    <name evidence="3" type="ORF">ENKNEFLB_01497</name>
</gene>
<dbReference type="PANTHER" id="PTHR33279:SF6">
    <property type="entry name" value="SULFUR CARRIER PROTEIN YEDF-RELATED"/>
    <property type="match status" value="1"/>
</dbReference>
<protein>
    <submittedName>
        <fullName evidence="3">Sulfur carrier protein TusA</fullName>
    </submittedName>
</protein>